<dbReference type="RefSeq" id="WP_009207406.1">
    <property type="nucleotide sequence ID" value="NC_022357.1"/>
</dbReference>
<feature type="transmembrane region" description="Helical" evidence="2">
    <location>
        <begin position="31"/>
        <end position="54"/>
    </location>
</feature>
<feature type="compositionally biased region" description="Polar residues" evidence="1">
    <location>
        <begin position="208"/>
        <end position="221"/>
    </location>
</feature>
<dbReference type="Proteomes" id="UP000015559">
    <property type="component" value="Chromosome"/>
</dbReference>
<dbReference type="EMBL" id="AP013066">
    <property type="protein sequence ID" value="BAN36633.1"/>
    <property type="molecule type" value="Genomic_DNA"/>
</dbReference>
<dbReference type="KEGG" id="sdr:SCD_n02834"/>
<evidence type="ECO:0000256" key="2">
    <source>
        <dbReference type="SAM" id="Phobius"/>
    </source>
</evidence>
<proteinExistence type="predicted"/>
<keyword evidence="2" id="KW-1133">Transmembrane helix</keyword>
<keyword evidence="4" id="KW-1185">Reference proteome</keyword>
<dbReference type="STRING" id="1163617.SCD_n02834"/>
<evidence type="ECO:0000313" key="3">
    <source>
        <dbReference type="EMBL" id="BAN36633.1"/>
    </source>
</evidence>
<evidence type="ECO:0008006" key="5">
    <source>
        <dbReference type="Google" id="ProtNLM"/>
    </source>
</evidence>
<keyword evidence="2" id="KW-0472">Membrane</keyword>
<evidence type="ECO:0000313" key="4">
    <source>
        <dbReference type="Proteomes" id="UP000015559"/>
    </source>
</evidence>
<reference evidence="3 4" key="1">
    <citation type="journal article" date="2012" name="Appl. Environ. Microbiol.">
        <title>Draft genome sequence of a psychrotolerant sulfur-oxidizing bacterium, Sulfuricella denitrificans skB26, and proteomic insights into cold adaptation.</title>
        <authorList>
            <person name="Watanabe T."/>
            <person name="Kojima H."/>
            <person name="Fukui M."/>
        </authorList>
    </citation>
    <scope>NUCLEOTIDE SEQUENCE [LARGE SCALE GENOMIC DNA]</scope>
    <source>
        <strain evidence="4">skB26</strain>
    </source>
</reference>
<organism evidence="3 4">
    <name type="scientific">Sulfuricella denitrificans (strain DSM 22764 / NBRC 105220 / skB26)</name>
    <dbReference type="NCBI Taxonomy" id="1163617"/>
    <lineage>
        <taxon>Bacteria</taxon>
        <taxon>Pseudomonadati</taxon>
        <taxon>Pseudomonadota</taxon>
        <taxon>Betaproteobacteria</taxon>
        <taxon>Nitrosomonadales</taxon>
        <taxon>Sulfuricellaceae</taxon>
        <taxon>Sulfuricella</taxon>
    </lineage>
</organism>
<dbReference type="HOGENOM" id="CLU_088953_0_0_4"/>
<sequence>MFMLMGSTRNPQGCSTRHPKSIRTCRSCGGFTYIGVLIAVVFIGVALAATGTVWQQTRQREKERELLFIGNQFRQALEGYYENPPPGKAKKFPQKIEDLLQDDRYPGVKRYLRVIYRDPMTGSPEWGLLKGADQGIVGLYSLSDGEPIKTANFDPEDVGLVGKHRYYEWRFIAKAGVIAEAGVAASNTIGSDVVVQVSGQSDAVPQAEVQQNLPTTESLPHTQAEPPAGTPPRAVCQAEFVSARARCPASAGNCVFIALAQYTRCLK</sequence>
<keyword evidence="2" id="KW-0812">Transmembrane</keyword>
<protein>
    <recommendedName>
        <fullName evidence="5">Type II secretion system protein</fullName>
    </recommendedName>
</protein>
<evidence type="ECO:0000256" key="1">
    <source>
        <dbReference type="SAM" id="MobiDB-lite"/>
    </source>
</evidence>
<dbReference type="eggNOG" id="COG2165">
    <property type="taxonomic scope" value="Bacteria"/>
</dbReference>
<gene>
    <name evidence="3" type="ORF">SCD_n02834</name>
</gene>
<accession>S6ADP6</accession>
<dbReference type="AlphaFoldDB" id="S6ADP6"/>
<name>S6ADP6_SULDS</name>
<feature type="region of interest" description="Disordered" evidence="1">
    <location>
        <begin position="205"/>
        <end position="231"/>
    </location>
</feature>